<feature type="region of interest" description="Disordered" evidence="1">
    <location>
        <begin position="156"/>
        <end position="203"/>
    </location>
</feature>
<dbReference type="Proteomes" id="UP000195521">
    <property type="component" value="Unassembled WGS sequence"/>
</dbReference>
<feature type="region of interest" description="Disordered" evidence="1">
    <location>
        <begin position="693"/>
        <end position="736"/>
    </location>
</feature>
<feature type="compositionally biased region" description="Low complexity" evidence="1">
    <location>
        <begin position="50"/>
        <end position="117"/>
    </location>
</feature>
<feature type="compositionally biased region" description="Basic and acidic residues" evidence="1">
    <location>
        <begin position="9"/>
        <end position="26"/>
    </location>
</feature>
<feature type="compositionally biased region" description="Low complexity" evidence="1">
    <location>
        <begin position="184"/>
        <end position="201"/>
    </location>
</feature>
<feature type="compositionally biased region" description="Basic and acidic residues" evidence="1">
    <location>
        <begin position="581"/>
        <end position="598"/>
    </location>
</feature>
<feature type="compositionally biased region" description="Polar residues" evidence="1">
    <location>
        <begin position="321"/>
        <end position="330"/>
    </location>
</feature>
<evidence type="ECO:0000313" key="3">
    <source>
        <dbReference type="Proteomes" id="UP000195521"/>
    </source>
</evidence>
<dbReference type="AlphaFoldDB" id="A0A1Y1JSX4"/>
<dbReference type="OMA" id="QINEMSA"/>
<feature type="compositionally biased region" description="Basic and acidic residues" evidence="1">
    <location>
        <begin position="628"/>
        <end position="644"/>
    </location>
</feature>
<reference evidence="3" key="1">
    <citation type="submission" date="2017-04" db="EMBL/GenBank/DDBJ databases">
        <title>Plasmodium gonderi genome.</title>
        <authorList>
            <person name="Arisue N."/>
            <person name="Honma H."/>
            <person name="Kawai S."/>
            <person name="Tougan T."/>
            <person name="Tanabe K."/>
            <person name="Horii T."/>
        </authorList>
    </citation>
    <scope>NUCLEOTIDE SEQUENCE [LARGE SCALE GENOMIC DNA]</scope>
    <source>
        <strain evidence="3">ATCC 30045</strain>
    </source>
</reference>
<comment type="caution">
    <text evidence="2">The sequence shown here is derived from an EMBL/GenBank/DDBJ whole genome shotgun (WGS) entry which is preliminary data.</text>
</comment>
<gene>
    <name evidence="2" type="ORF">PGO_146800</name>
</gene>
<protein>
    <submittedName>
        <fullName evidence="2">Uncharacterized protein</fullName>
    </submittedName>
</protein>
<accession>A0A1Y1JSX4</accession>
<feature type="compositionally biased region" description="Polar residues" evidence="1">
    <location>
        <begin position="156"/>
        <end position="183"/>
    </location>
</feature>
<dbReference type="RefSeq" id="XP_028546471.1">
    <property type="nucleotide sequence ID" value="XM_028690670.1"/>
</dbReference>
<keyword evidence="3" id="KW-1185">Reference proteome</keyword>
<proteinExistence type="predicted"/>
<evidence type="ECO:0000313" key="2">
    <source>
        <dbReference type="EMBL" id="GAW83882.1"/>
    </source>
</evidence>
<evidence type="ECO:0000256" key="1">
    <source>
        <dbReference type="SAM" id="MobiDB-lite"/>
    </source>
</evidence>
<dbReference type="EMBL" id="BDQF01000015">
    <property type="protein sequence ID" value="GAW83882.1"/>
    <property type="molecule type" value="Genomic_DNA"/>
</dbReference>
<dbReference type="OrthoDB" id="372836at2759"/>
<feature type="region of interest" description="Disordered" evidence="1">
    <location>
        <begin position="530"/>
        <end position="598"/>
    </location>
</feature>
<feature type="region of interest" description="Disordered" evidence="1">
    <location>
        <begin position="617"/>
        <end position="644"/>
    </location>
</feature>
<dbReference type="GeneID" id="39750628"/>
<feature type="region of interest" description="Disordered" evidence="1">
    <location>
        <begin position="217"/>
        <end position="251"/>
    </location>
</feature>
<organism evidence="2 3">
    <name type="scientific">Plasmodium gonderi</name>
    <dbReference type="NCBI Taxonomy" id="77519"/>
    <lineage>
        <taxon>Eukaryota</taxon>
        <taxon>Sar</taxon>
        <taxon>Alveolata</taxon>
        <taxon>Apicomplexa</taxon>
        <taxon>Aconoidasida</taxon>
        <taxon>Haemosporida</taxon>
        <taxon>Plasmodiidae</taxon>
        <taxon>Plasmodium</taxon>
        <taxon>Plasmodium (Plasmodium)</taxon>
    </lineage>
</organism>
<feature type="compositionally biased region" description="Polar residues" evidence="1">
    <location>
        <begin position="538"/>
        <end position="552"/>
    </location>
</feature>
<sequence length="810" mass="92921">MNETFFSKNENKLTRDYHKPETDLGHSHTSSVGELPDVAKKDENGESKNGENINRENQNGENINRENQNGENINRENQNGENINRENQNGENQNGENINRENQNGENINRENQNGENINREIENNDDENYSILNMLNEIKKDLLTESEKLKQEINQNANIKSNNGNKSDSLETPNINLNNCDKNGSNQNNQSEANNSTNVNHTNEIKDVNNENCETLKKKEKNGDEVTPSNVKNETKEEGEKEEELNEGRNLKDGLLKKQITPLDVKINNQNFIQNEQSQTNINSKRGIGRPSKKQKIFPKDMISNKTLSGEPRKKRKTKNSTNLTSPINYGNVTNPVNATNVVNVVNVANSANFSRTQSSIIDQEIEYLHKFEFIKHNFLKGIEKNKSKEKSENINIDISYSSKSEKSLDESEGESSIESVEEFYENICQADMPLDFYKNPLSSKSQVNEVYPEYFLNTENSVTEEIQILNSYIKDITENQQNTSSSIDIDNKLLNILSLSFLTFIDHVIYDSHIYALKNKFTQDKKETQKKKKVINSCNSHMNEISQDNKMTQENEDRKKETDISNTPRDDNQQNGFDTKSEMYSEKVHTTRENNEKDDKIKGCYKFDESENSEKIDGRVSLQKESLQKEGLQRDDENGDTEHDLEKCNRLIYTPDIINLCLTNLYNQDLVNKIINEKKNEENASQIYTDVARSRENNSTAGAGNFSTLVEDSQRSNKLIQNNTTGGTEQSGKSENIDLKENLNEKNSKSGGELLKNKESLQTNINHKLNQRQIIINKINEKIKKKYMNNLQSFMNVKKYSLDDLFEL</sequence>
<feature type="compositionally biased region" description="Basic and acidic residues" evidence="1">
    <location>
        <begin position="553"/>
        <end position="574"/>
    </location>
</feature>
<feature type="region of interest" description="Disordered" evidence="1">
    <location>
        <begin position="1"/>
        <end position="123"/>
    </location>
</feature>
<feature type="region of interest" description="Disordered" evidence="1">
    <location>
        <begin position="305"/>
        <end position="330"/>
    </location>
</feature>
<name>A0A1Y1JSX4_PLAGO</name>
<feature type="compositionally biased region" description="Polar residues" evidence="1">
    <location>
        <begin position="699"/>
        <end position="736"/>
    </location>
</feature>
<feature type="compositionally biased region" description="Basic and acidic residues" evidence="1">
    <location>
        <begin position="37"/>
        <end position="49"/>
    </location>
</feature>